<dbReference type="Pfam" id="PF08879">
    <property type="entry name" value="WRC"/>
    <property type="match status" value="1"/>
</dbReference>
<evidence type="ECO:0000256" key="3">
    <source>
        <dbReference type="ARBA" id="ARBA00023242"/>
    </source>
</evidence>
<dbReference type="PROSITE" id="PS51666">
    <property type="entry name" value="QLQ"/>
    <property type="match status" value="1"/>
</dbReference>
<name>A0AAV0PQS3_9ROSI</name>
<reference evidence="9" key="1">
    <citation type="submission" date="2022-08" db="EMBL/GenBank/DDBJ databases">
        <authorList>
            <person name="Gutierrez-Valencia J."/>
        </authorList>
    </citation>
    <scope>NUCLEOTIDE SEQUENCE</scope>
</reference>
<dbReference type="PANTHER" id="PTHR31602">
    <property type="entry name" value="GROWTH-REGULATING FACTOR 5"/>
    <property type="match status" value="1"/>
</dbReference>
<sequence length="363" mass="39893">MLSNARAGNRSSSSCSSSPFTATQWQELEHQALIYKYMVSGVPIPPELLFSVKRSLDSSFSSIGWGCFQVGFGKKGDPEPGRCRRTDGKKWRCSKEAYPGSKYCDRHMHRGKNRSRKPVEISSSSSSPSPSTATNASRTSPNCNNTTTTTSNNNYYHNPYLTSYNNPSLINPLSISSSTSSLDSDVHQQQAPLNGHNFLNSTFLYNTSTNTSSCSNSSSCSKTTPTPTPNLFMDSLSSSHPTSDKDYRYLQGVREDQQLQHHQYGSSPQPEFDNFYSYPSSKQDYHNQQQHCFVLGADFKSSSSSSSISAITNRPLIKVEEGSNHNEEMSSSSSHKPMHHFFGLGGGGGADSWLDLASSSRPS</sequence>
<dbReference type="SMART" id="SM00951">
    <property type="entry name" value="QLQ"/>
    <property type="match status" value="1"/>
</dbReference>
<feature type="compositionally biased region" description="Basic residues" evidence="6">
    <location>
        <begin position="107"/>
        <end position="116"/>
    </location>
</feature>
<dbReference type="InterPro" id="IPR031137">
    <property type="entry name" value="GRF"/>
</dbReference>
<feature type="domain" description="WRC" evidence="8">
    <location>
        <begin position="77"/>
        <end position="121"/>
    </location>
</feature>
<evidence type="ECO:0000259" key="8">
    <source>
        <dbReference type="PROSITE" id="PS51667"/>
    </source>
</evidence>
<evidence type="ECO:0000256" key="6">
    <source>
        <dbReference type="SAM" id="MobiDB-lite"/>
    </source>
</evidence>
<dbReference type="GO" id="GO:0005524">
    <property type="term" value="F:ATP binding"/>
    <property type="evidence" value="ECO:0007669"/>
    <property type="project" value="UniProtKB-UniRule"/>
</dbReference>
<dbReference type="InterPro" id="IPR014978">
    <property type="entry name" value="Gln-Leu-Gln_QLQ"/>
</dbReference>
<comment type="function">
    <text evidence="5">Transcription activator.</text>
</comment>
<evidence type="ECO:0000256" key="5">
    <source>
        <dbReference type="RuleBase" id="RU367127"/>
    </source>
</evidence>
<dbReference type="Pfam" id="PF08880">
    <property type="entry name" value="QLQ"/>
    <property type="match status" value="1"/>
</dbReference>
<keyword evidence="5" id="KW-0805">Transcription regulation</keyword>
<keyword evidence="5" id="KW-0010">Activator</keyword>
<comment type="subcellular location">
    <subcellularLocation>
        <location evidence="1 4 5">Nucleus</location>
    </subcellularLocation>
</comment>
<proteinExistence type="inferred from homology"/>
<dbReference type="InterPro" id="IPR014977">
    <property type="entry name" value="WRC_dom"/>
</dbReference>
<dbReference type="GO" id="GO:0006355">
    <property type="term" value="P:regulation of DNA-templated transcription"/>
    <property type="evidence" value="ECO:0007669"/>
    <property type="project" value="InterPro"/>
</dbReference>
<feature type="region of interest" description="Disordered" evidence="6">
    <location>
        <begin position="318"/>
        <end position="343"/>
    </location>
</feature>
<feature type="region of interest" description="Disordered" evidence="6">
    <location>
        <begin position="104"/>
        <end position="155"/>
    </location>
</feature>
<dbReference type="GO" id="GO:0005634">
    <property type="term" value="C:nucleus"/>
    <property type="evidence" value="ECO:0007669"/>
    <property type="project" value="UniProtKB-SubCell"/>
</dbReference>
<accession>A0AAV0PQS3</accession>
<feature type="short sequence motif" description="Bipartite nuclear localization signal" evidence="4">
    <location>
        <begin position="110"/>
        <end position="117"/>
    </location>
</feature>
<keyword evidence="10" id="KW-1185">Reference proteome</keyword>
<dbReference type="PANTHER" id="PTHR31602:SF46">
    <property type="entry name" value="GROWTH-REGULATING FACTOR 6"/>
    <property type="match status" value="1"/>
</dbReference>
<feature type="compositionally biased region" description="Basic and acidic residues" evidence="6">
    <location>
        <begin position="318"/>
        <end position="328"/>
    </location>
</feature>
<comment type="similarity">
    <text evidence="2 5">Belongs to the GRF family.</text>
</comment>
<feature type="domain" description="QLQ" evidence="7">
    <location>
        <begin position="19"/>
        <end position="54"/>
    </location>
</feature>
<comment type="domain">
    <text evidence="5">The QLQ domain and WRC domain may be involved in protein-protein interaction and DNA-binding, respectively.</text>
</comment>
<comment type="caution">
    <text evidence="9">The sequence shown here is derived from an EMBL/GenBank/DDBJ whole genome shotgun (WGS) entry which is preliminary data.</text>
</comment>
<keyword evidence="3 4" id="KW-0539">Nucleus</keyword>
<feature type="compositionally biased region" description="Low complexity" evidence="6">
    <location>
        <begin position="122"/>
        <end position="154"/>
    </location>
</feature>
<dbReference type="Proteomes" id="UP001154282">
    <property type="component" value="Unassembled WGS sequence"/>
</dbReference>
<dbReference type="EMBL" id="CAMGYJ010000009">
    <property type="protein sequence ID" value="CAI0473281.1"/>
    <property type="molecule type" value="Genomic_DNA"/>
</dbReference>
<dbReference type="AlphaFoldDB" id="A0AAV0PQS3"/>
<evidence type="ECO:0000256" key="1">
    <source>
        <dbReference type="ARBA" id="ARBA00004123"/>
    </source>
</evidence>
<evidence type="ECO:0000256" key="4">
    <source>
        <dbReference type="PROSITE-ProRule" id="PRU01002"/>
    </source>
</evidence>
<evidence type="ECO:0000256" key="2">
    <source>
        <dbReference type="ARBA" id="ARBA00008122"/>
    </source>
</evidence>
<dbReference type="GO" id="GO:0006351">
    <property type="term" value="P:DNA-templated transcription"/>
    <property type="evidence" value="ECO:0007669"/>
    <property type="project" value="UniProtKB-UniRule"/>
</dbReference>
<protein>
    <recommendedName>
        <fullName evidence="5">Growth-regulating factor</fullName>
    </recommendedName>
</protein>
<evidence type="ECO:0000313" key="9">
    <source>
        <dbReference type="EMBL" id="CAI0473281.1"/>
    </source>
</evidence>
<evidence type="ECO:0000259" key="7">
    <source>
        <dbReference type="PROSITE" id="PS51666"/>
    </source>
</evidence>
<dbReference type="GO" id="GO:0099402">
    <property type="term" value="P:plant organ development"/>
    <property type="evidence" value="ECO:0007669"/>
    <property type="project" value="UniProtKB-ARBA"/>
</dbReference>
<gene>
    <name evidence="9" type="ORF">LITE_LOCUS39572</name>
</gene>
<dbReference type="PROSITE" id="PS51667">
    <property type="entry name" value="WRC"/>
    <property type="match status" value="1"/>
</dbReference>
<evidence type="ECO:0000313" key="10">
    <source>
        <dbReference type="Proteomes" id="UP001154282"/>
    </source>
</evidence>
<organism evidence="9 10">
    <name type="scientific">Linum tenue</name>
    <dbReference type="NCBI Taxonomy" id="586396"/>
    <lineage>
        <taxon>Eukaryota</taxon>
        <taxon>Viridiplantae</taxon>
        <taxon>Streptophyta</taxon>
        <taxon>Embryophyta</taxon>
        <taxon>Tracheophyta</taxon>
        <taxon>Spermatophyta</taxon>
        <taxon>Magnoliopsida</taxon>
        <taxon>eudicotyledons</taxon>
        <taxon>Gunneridae</taxon>
        <taxon>Pentapetalae</taxon>
        <taxon>rosids</taxon>
        <taxon>fabids</taxon>
        <taxon>Malpighiales</taxon>
        <taxon>Linaceae</taxon>
        <taxon>Linum</taxon>
    </lineage>
</organism>
<feature type="short sequence motif" description="Bipartite nuclear localization signal" evidence="4">
    <location>
        <begin position="82"/>
        <end position="92"/>
    </location>
</feature>
<keyword evidence="5" id="KW-0804">Transcription</keyword>